<dbReference type="Proteomes" id="UP000000763">
    <property type="component" value="Chromosome 1"/>
</dbReference>
<dbReference type="KEGG" id="dosa:Os01g0538200"/>
<gene>
    <name evidence="2" type="ordered locus">Os01g0538200</name>
</gene>
<evidence type="ECO:0000256" key="1">
    <source>
        <dbReference type="SAM" id="MobiDB-lite"/>
    </source>
</evidence>
<reference evidence="2 3" key="1">
    <citation type="journal article" date="2005" name="Nature">
        <title>The map-based sequence of the rice genome.</title>
        <authorList>
            <consortium name="International rice genome sequencing project (IRGSP)"/>
            <person name="Matsumoto T."/>
            <person name="Wu J."/>
            <person name="Kanamori H."/>
            <person name="Katayose Y."/>
            <person name="Fujisawa M."/>
            <person name="Namiki N."/>
            <person name="Mizuno H."/>
            <person name="Yamamoto K."/>
            <person name="Antonio B.A."/>
            <person name="Baba T."/>
            <person name="Sakata K."/>
            <person name="Nagamura Y."/>
            <person name="Aoki H."/>
            <person name="Arikawa K."/>
            <person name="Arita K."/>
            <person name="Bito T."/>
            <person name="Chiden Y."/>
            <person name="Fujitsuka N."/>
            <person name="Fukunaka R."/>
            <person name="Hamada M."/>
            <person name="Harada C."/>
            <person name="Hayashi A."/>
            <person name="Hijishita S."/>
            <person name="Honda M."/>
            <person name="Hosokawa S."/>
            <person name="Ichikawa Y."/>
            <person name="Idonuma A."/>
            <person name="Iijima M."/>
            <person name="Ikeda M."/>
            <person name="Ikeno M."/>
            <person name="Ito K."/>
            <person name="Ito S."/>
            <person name="Ito T."/>
            <person name="Ito Y."/>
            <person name="Ito Y."/>
            <person name="Iwabuchi A."/>
            <person name="Kamiya K."/>
            <person name="Karasawa W."/>
            <person name="Kurita K."/>
            <person name="Katagiri S."/>
            <person name="Kikuta A."/>
            <person name="Kobayashi H."/>
            <person name="Kobayashi N."/>
            <person name="Machita K."/>
            <person name="Maehara T."/>
            <person name="Masukawa M."/>
            <person name="Mizubayashi T."/>
            <person name="Mukai Y."/>
            <person name="Nagasaki H."/>
            <person name="Nagata Y."/>
            <person name="Naito S."/>
            <person name="Nakashima M."/>
            <person name="Nakama Y."/>
            <person name="Nakamichi Y."/>
            <person name="Nakamura M."/>
            <person name="Meguro A."/>
            <person name="Negishi M."/>
            <person name="Ohta I."/>
            <person name="Ohta T."/>
            <person name="Okamoto M."/>
            <person name="Ono N."/>
            <person name="Saji S."/>
            <person name="Sakaguchi M."/>
            <person name="Sakai K."/>
            <person name="Shibata M."/>
            <person name="Shimokawa T."/>
            <person name="Song J."/>
            <person name="Takazaki Y."/>
            <person name="Terasawa K."/>
            <person name="Tsugane M."/>
            <person name="Tsuji K."/>
            <person name="Ueda S."/>
            <person name="Waki K."/>
            <person name="Yamagata H."/>
            <person name="Yamamoto M."/>
            <person name="Yamamoto S."/>
            <person name="Yamane H."/>
            <person name="Yoshiki S."/>
            <person name="Yoshihara R."/>
            <person name="Yukawa K."/>
            <person name="Zhong H."/>
            <person name="Yano M."/>
            <person name="Yuan Q."/>
            <person name="Ouyang S."/>
            <person name="Liu J."/>
            <person name="Jones K.M."/>
            <person name="Gansberger K."/>
            <person name="Moffat K."/>
            <person name="Hill J."/>
            <person name="Bera J."/>
            <person name="Fadrosh D."/>
            <person name="Jin S."/>
            <person name="Johri S."/>
            <person name="Kim M."/>
            <person name="Overton L."/>
            <person name="Reardon M."/>
            <person name="Tsitrin T."/>
            <person name="Vuong H."/>
            <person name="Weaver B."/>
            <person name="Ciecko A."/>
            <person name="Tallon L."/>
            <person name="Jackson J."/>
            <person name="Pai G."/>
            <person name="Aken S.V."/>
            <person name="Utterback T."/>
            <person name="Reidmuller S."/>
            <person name="Feldblyum T."/>
            <person name="Hsiao J."/>
            <person name="Zismann V."/>
            <person name="Iobst S."/>
            <person name="de Vazeille A.R."/>
            <person name="Buell C.R."/>
            <person name="Ying K."/>
            <person name="Li Y."/>
            <person name="Lu T."/>
            <person name="Huang Y."/>
            <person name="Zhao Q."/>
            <person name="Feng Q."/>
            <person name="Zhang L."/>
            <person name="Zhu J."/>
            <person name="Weng Q."/>
            <person name="Mu J."/>
            <person name="Lu Y."/>
            <person name="Fan D."/>
            <person name="Liu Y."/>
            <person name="Guan J."/>
            <person name="Zhang Y."/>
            <person name="Yu S."/>
            <person name="Liu X."/>
            <person name="Zhang Y."/>
            <person name="Hong G."/>
            <person name="Han B."/>
            <person name="Choisne N."/>
            <person name="Demange N."/>
            <person name="Orjeda G."/>
            <person name="Samain S."/>
            <person name="Cattolico L."/>
            <person name="Pelletier E."/>
            <person name="Couloux A."/>
            <person name="Segurens B."/>
            <person name="Wincker P."/>
            <person name="D'Hont A."/>
            <person name="Scarpelli C."/>
            <person name="Weissenbach J."/>
            <person name="Salanoubat M."/>
            <person name="Quetier F."/>
            <person name="Yu Y."/>
            <person name="Kim H.R."/>
            <person name="Rambo T."/>
            <person name="Currie J."/>
            <person name="Collura K."/>
            <person name="Luo M."/>
            <person name="Yang T."/>
            <person name="Ammiraju J.S.S."/>
            <person name="Engler F."/>
            <person name="Soderlund C."/>
            <person name="Wing R.A."/>
            <person name="Palmer L.E."/>
            <person name="de la Bastide M."/>
            <person name="Spiegel L."/>
            <person name="Nascimento L."/>
            <person name="Zutavern T."/>
            <person name="O'Shaughnessy A."/>
            <person name="Dike S."/>
            <person name="Dedhia N."/>
            <person name="Preston R."/>
            <person name="Balija V."/>
            <person name="McCombie W.R."/>
            <person name="Chow T."/>
            <person name="Chen H."/>
            <person name="Chung M."/>
            <person name="Chen C."/>
            <person name="Shaw J."/>
            <person name="Wu H."/>
            <person name="Hsiao K."/>
            <person name="Chao Y."/>
            <person name="Chu M."/>
            <person name="Cheng C."/>
            <person name="Hour A."/>
            <person name="Lee P."/>
            <person name="Lin S."/>
            <person name="Lin Y."/>
            <person name="Liou J."/>
            <person name="Liu S."/>
            <person name="Hsing Y."/>
            <person name="Raghuvanshi S."/>
            <person name="Mohanty A."/>
            <person name="Bharti A.K."/>
            <person name="Gaur A."/>
            <person name="Gupta V."/>
            <person name="Kumar D."/>
            <person name="Ravi V."/>
            <person name="Vij S."/>
            <person name="Kapur A."/>
            <person name="Khurana P."/>
            <person name="Khurana P."/>
            <person name="Khurana J.P."/>
            <person name="Tyagi A.K."/>
            <person name="Gaikwad K."/>
            <person name="Singh A."/>
            <person name="Dalal V."/>
            <person name="Srivastava S."/>
            <person name="Dixit A."/>
            <person name="Pal A.K."/>
            <person name="Ghazi I.A."/>
            <person name="Yadav M."/>
            <person name="Pandit A."/>
            <person name="Bhargava A."/>
            <person name="Sureshbabu K."/>
            <person name="Batra K."/>
            <person name="Sharma T.R."/>
            <person name="Mohapatra T."/>
            <person name="Singh N.K."/>
            <person name="Messing J."/>
            <person name="Nelson A.B."/>
            <person name="Fuks G."/>
            <person name="Kavchok S."/>
            <person name="Keizer G."/>
            <person name="Linton E."/>
            <person name="Llaca V."/>
            <person name="Song R."/>
            <person name="Tanyolac B."/>
            <person name="Young S."/>
            <person name="Ho-Il K."/>
            <person name="Hahn J.H."/>
            <person name="Sangsakoo G."/>
            <person name="Vanavichit A."/>
            <person name="de Mattos Luiz.A.T."/>
            <person name="Zimmer P.D."/>
            <person name="Malone G."/>
            <person name="Dellagostin O."/>
            <person name="de Oliveira A.C."/>
            <person name="Bevan M."/>
            <person name="Bancroft I."/>
            <person name="Minx P."/>
            <person name="Cordum H."/>
            <person name="Wilson R."/>
            <person name="Cheng Z."/>
            <person name="Jin W."/>
            <person name="Jiang J."/>
            <person name="Leong S.A."/>
            <person name="Iwama H."/>
            <person name="Gojobori T."/>
            <person name="Itoh T."/>
            <person name="Niimura Y."/>
            <person name="Fujii Y."/>
            <person name="Habara T."/>
            <person name="Sakai H."/>
            <person name="Sato Y."/>
            <person name="Wilson G."/>
            <person name="Kumar K."/>
            <person name="McCouch S."/>
            <person name="Juretic N."/>
            <person name="Hoen D."/>
            <person name="Wright S."/>
            <person name="Bruskiewich R."/>
            <person name="Bureau T."/>
            <person name="Miyao A."/>
            <person name="Hirochika H."/>
            <person name="Nishikawa T."/>
            <person name="Kadowaki K."/>
            <person name="Sugiura M."/>
            <person name="Burr B."/>
            <person name="Sasaki T."/>
        </authorList>
    </citation>
    <scope>NUCLEOTIDE SEQUENCE [LARGE SCALE GENOMIC DNA]</scope>
    <source>
        <strain evidence="3">cv. Nipponbare</strain>
    </source>
</reference>
<dbReference type="EMBL" id="AP008207">
    <property type="protein sequence ID" value="BAF05178.2"/>
    <property type="molecule type" value="Genomic_DNA"/>
</dbReference>
<evidence type="ECO:0000313" key="3">
    <source>
        <dbReference type="Proteomes" id="UP000000763"/>
    </source>
</evidence>
<protein>
    <submittedName>
        <fullName evidence="2">Os01g0538200 protein</fullName>
    </submittedName>
</protein>
<dbReference type="AlphaFoldDB" id="Q0JM50"/>
<name>Q0JM50_ORYSJ</name>
<sequence length="160" mass="17925">MCVPLSTLYTLSNATKIDPFGAADRRERDRVNSVCRHALNAAASSSQRRPPSTVHHRSSRLAIVFANAQGPGYPKESSHIGSQEENAIFFPDSGRRRHFSLSHSLIKAGERRRRRPLPKPLSIAKTSPSQSSRSECMRIAMVLGWVIMVAQECYEITMEY</sequence>
<feature type="region of interest" description="Disordered" evidence="1">
    <location>
        <begin position="109"/>
        <end position="130"/>
    </location>
</feature>
<proteinExistence type="predicted"/>
<organism evidence="2 3">
    <name type="scientific">Oryza sativa subsp. japonica</name>
    <name type="common">Rice</name>
    <dbReference type="NCBI Taxonomy" id="39947"/>
    <lineage>
        <taxon>Eukaryota</taxon>
        <taxon>Viridiplantae</taxon>
        <taxon>Streptophyta</taxon>
        <taxon>Embryophyta</taxon>
        <taxon>Tracheophyta</taxon>
        <taxon>Spermatophyta</taxon>
        <taxon>Magnoliopsida</taxon>
        <taxon>Liliopsida</taxon>
        <taxon>Poales</taxon>
        <taxon>Poaceae</taxon>
        <taxon>BOP clade</taxon>
        <taxon>Oryzoideae</taxon>
        <taxon>Oryzeae</taxon>
        <taxon>Oryzinae</taxon>
        <taxon>Oryza</taxon>
        <taxon>Oryza sativa</taxon>
    </lineage>
</organism>
<evidence type="ECO:0000313" key="2">
    <source>
        <dbReference type="EMBL" id="BAF05178.2"/>
    </source>
</evidence>
<accession>Q0JM50</accession>
<reference evidence="3" key="2">
    <citation type="journal article" date="2008" name="Nucleic Acids Res.">
        <title>The rice annotation project database (RAP-DB): 2008 update.</title>
        <authorList>
            <consortium name="The rice annotation project (RAP)"/>
        </authorList>
    </citation>
    <scope>GENOME REANNOTATION</scope>
    <source>
        <strain evidence="3">cv. Nipponbare</strain>
    </source>
</reference>